<evidence type="ECO:0000313" key="1">
    <source>
        <dbReference type="EMBL" id="GIY34722.1"/>
    </source>
</evidence>
<dbReference type="AlphaFoldDB" id="A0AAV4SQ81"/>
<organism evidence="1 2">
    <name type="scientific">Caerostris extrusa</name>
    <name type="common">Bark spider</name>
    <name type="synonym">Caerostris bankana</name>
    <dbReference type="NCBI Taxonomy" id="172846"/>
    <lineage>
        <taxon>Eukaryota</taxon>
        <taxon>Metazoa</taxon>
        <taxon>Ecdysozoa</taxon>
        <taxon>Arthropoda</taxon>
        <taxon>Chelicerata</taxon>
        <taxon>Arachnida</taxon>
        <taxon>Araneae</taxon>
        <taxon>Araneomorphae</taxon>
        <taxon>Entelegynae</taxon>
        <taxon>Araneoidea</taxon>
        <taxon>Araneidae</taxon>
        <taxon>Caerostris</taxon>
    </lineage>
</organism>
<proteinExistence type="predicted"/>
<reference evidence="1 2" key="1">
    <citation type="submission" date="2021-06" db="EMBL/GenBank/DDBJ databases">
        <title>Caerostris extrusa draft genome.</title>
        <authorList>
            <person name="Kono N."/>
            <person name="Arakawa K."/>
        </authorList>
    </citation>
    <scope>NUCLEOTIDE SEQUENCE [LARGE SCALE GENOMIC DNA]</scope>
</reference>
<comment type="caution">
    <text evidence="1">The sequence shown here is derived from an EMBL/GenBank/DDBJ whole genome shotgun (WGS) entry which is preliminary data.</text>
</comment>
<accession>A0AAV4SQ81</accession>
<dbReference type="Proteomes" id="UP001054945">
    <property type="component" value="Unassembled WGS sequence"/>
</dbReference>
<dbReference type="EMBL" id="BPLR01009801">
    <property type="protein sequence ID" value="GIY34722.1"/>
    <property type="molecule type" value="Genomic_DNA"/>
</dbReference>
<evidence type="ECO:0000313" key="2">
    <source>
        <dbReference type="Proteomes" id="UP001054945"/>
    </source>
</evidence>
<name>A0AAV4SQ81_CAEEX</name>
<sequence length="117" mass="13451">MSDFFFFSYFEIQLFRGQLSDLATLPTGFLITNHKIGSLRASGSAKHSGIILNILRRDPALTDHVHLDLKTRRRSLTHAHGLPHYKPPNKVTFPFPLNLLIVHYTEYLSIISYNIKM</sequence>
<keyword evidence="2" id="KW-1185">Reference proteome</keyword>
<gene>
    <name evidence="1" type="ORF">CEXT_476401</name>
</gene>
<protein>
    <submittedName>
        <fullName evidence="1">Uncharacterized protein</fullName>
    </submittedName>
</protein>